<dbReference type="AlphaFoldDB" id="A0A1H3XW10"/>
<evidence type="ECO:0000313" key="2">
    <source>
        <dbReference type="EMBL" id="SEA03655.1"/>
    </source>
</evidence>
<evidence type="ECO:0000259" key="1">
    <source>
        <dbReference type="Pfam" id="PF21977"/>
    </source>
</evidence>
<dbReference type="InterPro" id="IPR053839">
    <property type="entry name" value="DUF6926"/>
</dbReference>
<sequence length="77" mass="8691">MRHCDTYQIPAYAVPYIANDDPTGLSDLEIELIDGFMASTFPRGCSVDWDTCQQPHFSLSPEFGQPCEVYDAVMYGY</sequence>
<dbReference type="Pfam" id="PF21977">
    <property type="entry name" value="DUF6926"/>
    <property type="match status" value="1"/>
</dbReference>
<evidence type="ECO:0000313" key="3">
    <source>
        <dbReference type="Proteomes" id="UP000182257"/>
    </source>
</evidence>
<accession>A0A1H3XW10</accession>
<name>A0A1H3XW10_XYLRU</name>
<gene>
    <name evidence="2" type="ORF">SAMN05216462_0395</name>
</gene>
<organism evidence="2 3">
    <name type="scientific">Xylanibacter ruminicola</name>
    <name type="common">Prevotella ruminicola</name>
    <dbReference type="NCBI Taxonomy" id="839"/>
    <lineage>
        <taxon>Bacteria</taxon>
        <taxon>Pseudomonadati</taxon>
        <taxon>Bacteroidota</taxon>
        <taxon>Bacteroidia</taxon>
        <taxon>Bacteroidales</taxon>
        <taxon>Prevotellaceae</taxon>
        <taxon>Xylanibacter</taxon>
    </lineage>
</organism>
<dbReference type="EMBL" id="FNRF01000001">
    <property type="protein sequence ID" value="SEA03655.1"/>
    <property type="molecule type" value="Genomic_DNA"/>
</dbReference>
<proteinExistence type="predicted"/>
<dbReference type="RefSeq" id="WP_074759996.1">
    <property type="nucleotide sequence ID" value="NZ_FNRF01000001.1"/>
</dbReference>
<feature type="domain" description="DUF6926" evidence="1">
    <location>
        <begin position="6"/>
        <end position="75"/>
    </location>
</feature>
<dbReference type="OrthoDB" id="1044050at2"/>
<dbReference type="Proteomes" id="UP000182257">
    <property type="component" value="Unassembled WGS sequence"/>
</dbReference>
<reference evidence="2 3" key="1">
    <citation type="submission" date="2016-10" db="EMBL/GenBank/DDBJ databases">
        <authorList>
            <person name="de Groot N.N."/>
        </authorList>
    </citation>
    <scope>NUCLEOTIDE SEQUENCE [LARGE SCALE GENOMIC DNA]</scope>
    <source>
        <strain evidence="2 3">D31d</strain>
    </source>
</reference>
<protein>
    <recommendedName>
        <fullName evidence="1">DUF6926 domain-containing protein</fullName>
    </recommendedName>
</protein>